<organism evidence="1 2">
    <name type="scientific">Paenibacillus larvae subsp. pulvifaciens</name>
    <dbReference type="NCBI Taxonomy" id="1477"/>
    <lineage>
        <taxon>Bacteria</taxon>
        <taxon>Bacillati</taxon>
        <taxon>Bacillota</taxon>
        <taxon>Bacilli</taxon>
        <taxon>Bacillales</taxon>
        <taxon>Paenibacillaceae</taxon>
        <taxon>Paenibacillus</taxon>
    </lineage>
</organism>
<accession>A0A1V0USM4</accession>
<dbReference type="AlphaFoldDB" id="A0A1V0USM4"/>
<sequence length="114" mass="13517">MERFLYTLDFYIMPSKRSQFEKNFEKIMEAHHNHDKGLGHRLTLYRTFVGGDDVLSLSIPMESLGDMDLWMHTPEIVIEYFGEEMGIRILNDYSAAMKVWKSKITKRYEFNTAI</sequence>
<evidence type="ECO:0008006" key="3">
    <source>
        <dbReference type="Google" id="ProtNLM"/>
    </source>
</evidence>
<evidence type="ECO:0000313" key="1">
    <source>
        <dbReference type="EMBL" id="ARF67948.1"/>
    </source>
</evidence>
<dbReference type="Proteomes" id="UP000192727">
    <property type="component" value="Chromosome"/>
</dbReference>
<name>A0A1V0USM4_9BACL</name>
<proteinExistence type="predicted"/>
<protein>
    <recommendedName>
        <fullName evidence="3">DUF3303 domain-containing protein</fullName>
    </recommendedName>
</protein>
<evidence type="ECO:0000313" key="2">
    <source>
        <dbReference type="Proteomes" id="UP000192727"/>
    </source>
</evidence>
<gene>
    <name evidence="1" type="ORF">B7C51_09085</name>
</gene>
<reference evidence="1 2" key="1">
    <citation type="submission" date="2017-03" db="EMBL/GenBank/DDBJ databases">
        <title>Paenibacillus larvae genome sequencing.</title>
        <authorList>
            <person name="Dingman D.W."/>
        </authorList>
    </citation>
    <scope>NUCLEOTIDE SEQUENCE [LARGE SCALE GENOMIC DNA]</scope>
    <source>
        <strain evidence="1 2">SAG 10367</strain>
    </source>
</reference>
<dbReference type="RefSeq" id="WP_083039741.1">
    <property type="nucleotide sequence ID" value="NZ_CP020557.1"/>
</dbReference>
<dbReference type="EMBL" id="CP020557">
    <property type="protein sequence ID" value="ARF67948.1"/>
    <property type="molecule type" value="Genomic_DNA"/>
</dbReference>